<dbReference type="Proteomes" id="UP000178606">
    <property type="component" value="Unassembled WGS sequence"/>
</dbReference>
<protein>
    <submittedName>
        <fullName evidence="1">Uncharacterized protein</fullName>
    </submittedName>
</protein>
<dbReference type="AlphaFoldDB" id="A0A1F6D6Y2"/>
<comment type="caution">
    <text evidence="1">The sequence shown here is derived from an EMBL/GenBank/DDBJ whole genome shotgun (WGS) entry which is preliminary data.</text>
</comment>
<dbReference type="EMBL" id="MFKF01000015">
    <property type="protein sequence ID" value="OGG57101.1"/>
    <property type="molecule type" value="Genomic_DNA"/>
</dbReference>
<organism evidence="1 2">
    <name type="scientific">Handelsmanbacteria sp. (strain RIFCSPLOWO2_12_FULL_64_10)</name>
    <dbReference type="NCBI Taxonomy" id="1817868"/>
    <lineage>
        <taxon>Bacteria</taxon>
        <taxon>Candidatus Handelsmaniibacteriota</taxon>
    </lineage>
</organism>
<sequence length="391" mass="43659">MSDQTAPASQPERRASARFIHASSASGVHSRLPAQFDLYVNHTDLLYPAQGPLPPRVSLPCAVPPATQTTQELVRGFKETMRGNPVPDQVVHVTKPYMDQRSLRIVPMVLGRAKVLGLDRDRPDERSIFIRKPPKMNPDTGDPDALGGGDVIVLGFSITSVSGAPPRYVEMVAEVLRVASEHLVLRPRYTRQEEGKRVELIDFSAGGVKVADADALMAFLSEGPDVPLSPDDPLAPVRYAGLRLTFYIVRSSVYGLDMYRTDLPMKASLLGQIVRADLMASEQGLKVQTLGLKFTYDPSEFSIKTHAYEKWTRIREVYQSQHFSDVHSALSGRKKSTLPDPELFERAKKLFERSKLRRRANARWLIRTTLGLADQKRTEIESGRTPSENQE</sequence>
<reference evidence="1 2" key="1">
    <citation type="journal article" date="2016" name="Nat. Commun.">
        <title>Thousands of microbial genomes shed light on interconnected biogeochemical processes in an aquifer system.</title>
        <authorList>
            <person name="Anantharaman K."/>
            <person name="Brown C.T."/>
            <person name="Hug L.A."/>
            <person name="Sharon I."/>
            <person name="Castelle C.J."/>
            <person name="Probst A.J."/>
            <person name="Thomas B.C."/>
            <person name="Singh A."/>
            <person name="Wilkins M.J."/>
            <person name="Karaoz U."/>
            <person name="Brodie E.L."/>
            <person name="Williams K.H."/>
            <person name="Hubbard S.S."/>
            <person name="Banfield J.F."/>
        </authorList>
    </citation>
    <scope>NUCLEOTIDE SEQUENCE [LARGE SCALE GENOMIC DNA]</scope>
    <source>
        <strain evidence="2">RIFCSPLOWO2_12_FULL_64_10</strain>
    </source>
</reference>
<accession>A0A1F6D6Y2</accession>
<name>A0A1F6D6Y2_HANXR</name>
<gene>
    <name evidence="1" type="ORF">A3F84_00190</name>
</gene>
<evidence type="ECO:0000313" key="2">
    <source>
        <dbReference type="Proteomes" id="UP000178606"/>
    </source>
</evidence>
<proteinExistence type="predicted"/>
<evidence type="ECO:0000313" key="1">
    <source>
        <dbReference type="EMBL" id="OGG57101.1"/>
    </source>
</evidence>